<feature type="signal peptide" evidence="2">
    <location>
        <begin position="1"/>
        <end position="16"/>
    </location>
</feature>
<dbReference type="Proteomes" id="UP001165135">
    <property type="component" value="Unassembled WGS sequence"/>
</dbReference>
<keyword evidence="2" id="KW-0732">Signal</keyword>
<dbReference type="EMBL" id="BSTJ01000005">
    <property type="protein sequence ID" value="GLY76051.1"/>
    <property type="molecule type" value="Genomic_DNA"/>
</dbReference>
<feature type="chain" id="PRO_5040811309" description="Lipoprotein" evidence="2">
    <location>
        <begin position="17"/>
        <end position="130"/>
    </location>
</feature>
<accession>A0A9W6RH99</accession>
<feature type="region of interest" description="Disordered" evidence="1">
    <location>
        <begin position="21"/>
        <end position="50"/>
    </location>
</feature>
<sequence length="130" mass="13474">MVVPRVLALVALVALAGCSTGGHSGKRQQPSGPPLVIPKPARTPTGPPRPALAGAVCGRVDALGGYPARVVVVKGRTTCVTALRVFRKYYDPTTPAEGSAGLAVIDRWTCSTRLRVATCTLRATTIQARG</sequence>
<dbReference type="AlphaFoldDB" id="A0A9W6RH99"/>
<name>A0A9W6RH99_9ACTN</name>
<evidence type="ECO:0000313" key="3">
    <source>
        <dbReference type="EMBL" id="GLY76051.1"/>
    </source>
</evidence>
<organism evidence="3 4">
    <name type="scientific">Actinoallomurus iriomotensis</name>
    <dbReference type="NCBI Taxonomy" id="478107"/>
    <lineage>
        <taxon>Bacteria</taxon>
        <taxon>Bacillati</taxon>
        <taxon>Actinomycetota</taxon>
        <taxon>Actinomycetes</taxon>
        <taxon>Streptosporangiales</taxon>
        <taxon>Thermomonosporaceae</taxon>
        <taxon>Actinoallomurus</taxon>
    </lineage>
</organism>
<comment type="caution">
    <text evidence="3">The sequence shown here is derived from an EMBL/GenBank/DDBJ whole genome shotgun (WGS) entry which is preliminary data.</text>
</comment>
<dbReference type="PROSITE" id="PS51257">
    <property type="entry name" value="PROKAR_LIPOPROTEIN"/>
    <property type="match status" value="1"/>
</dbReference>
<evidence type="ECO:0000256" key="1">
    <source>
        <dbReference type="SAM" id="MobiDB-lite"/>
    </source>
</evidence>
<proteinExistence type="predicted"/>
<protein>
    <recommendedName>
        <fullName evidence="5">Lipoprotein</fullName>
    </recommendedName>
</protein>
<evidence type="ECO:0000313" key="4">
    <source>
        <dbReference type="Proteomes" id="UP001165135"/>
    </source>
</evidence>
<dbReference type="RefSeq" id="WP_285623816.1">
    <property type="nucleotide sequence ID" value="NZ_BSTJ01000005.1"/>
</dbReference>
<gene>
    <name evidence="3" type="ORF">Airi01_043180</name>
</gene>
<evidence type="ECO:0000256" key="2">
    <source>
        <dbReference type="SAM" id="SignalP"/>
    </source>
</evidence>
<reference evidence="3" key="1">
    <citation type="submission" date="2023-03" db="EMBL/GenBank/DDBJ databases">
        <title>Actinoallomurus iriomotensis NBRC 103681.</title>
        <authorList>
            <person name="Ichikawa N."/>
            <person name="Sato H."/>
            <person name="Tonouchi N."/>
        </authorList>
    </citation>
    <scope>NUCLEOTIDE SEQUENCE</scope>
    <source>
        <strain evidence="3">NBRC 103681</strain>
    </source>
</reference>
<evidence type="ECO:0008006" key="5">
    <source>
        <dbReference type="Google" id="ProtNLM"/>
    </source>
</evidence>